<sequence length="64" mass="7474">MLRFLQLKIRYQCSILQQSVDNFLRQNVPQYGTLPLLSIPTKFSQESSLAFARNLDEDMFSSNM</sequence>
<dbReference type="AlphaFoldDB" id="A0A3M7PND0"/>
<dbReference type="Proteomes" id="UP000276133">
    <property type="component" value="Unassembled WGS sequence"/>
</dbReference>
<comment type="caution">
    <text evidence="1">The sequence shown here is derived from an EMBL/GenBank/DDBJ whole genome shotgun (WGS) entry which is preliminary data.</text>
</comment>
<protein>
    <submittedName>
        <fullName evidence="1">Uncharacterized protein</fullName>
    </submittedName>
</protein>
<gene>
    <name evidence="1" type="ORF">BpHYR1_000092</name>
</gene>
<dbReference type="EMBL" id="REGN01009678">
    <property type="protein sequence ID" value="RNA00603.1"/>
    <property type="molecule type" value="Genomic_DNA"/>
</dbReference>
<keyword evidence="2" id="KW-1185">Reference proteome</keyword>
<name>A0A3M7PND0_BRAPC</name>
<reference evidence="1 2" key="1">
    <citation type="journal article" date="2018" name="Sci. Rep.">
        <title>Genomic signatures of local adaptation to the degree of environmental predictability in rotifers.</title>
        <authorList>
            <person name="Franch-Gras L."/>
            <person name="Hahn C."/>
            <person name="Garcia-Roger E.M."/>
            <person name="Carmona M.J."/>
            <person name="Serra M."/>
            <person name="Gomez A."/>
        </authorList>
    </citation>
    <scope>NUCLEOTIDE SEQUENCE [LARGE SCALE GENOMIC DNA]</scope>
    <source>
        <strain evidence="1">HYR1</strain>
    </source>
</reference>
<accession>A0A3M7PND0</accession>
<evidence type="ECO:0000313" key="2">
    <source>
        <dbReference type="Proteomes" id="UP000276133"/>
    </source>
</evidence>
<organism evidence="1 2">
    <name type="scientific">Brachionus plicatilis</name>
    <name type="common">Marine rotifer</name>
    <name type="synonym">Brachionus muelleri</name>
    <dbReference type="NCBI Taxonomy" id="10195"/>
    <lineage>
        <taxon>Eukaryota</taxon>
        <taxon>Metazoa</taxon>
        <taxon>Spiralia</taxon>
        <taxon>Gnathifera</taxon>
        <taxon>Rotifera</taxon>
        <taxon>Eurotatoria</taxon>
        <taxon>Monogononta</taxon>
        <taxon>Pseudotrocha</taxon>
        <taxon>Ploima</taxon>
        <taxon>Brachionidae</taxon>
        <taxon>Brachionus</taxon>
    </lineage>
</organism>
<evidence type="ECO:0000313" key="1">
    <source>
        <dbReference type="EMBL" id="RNA00603.1"/>
    </source>
</evidence>
<proteinExistence type="predicted"/>